<dbReference type="EMBL" id="GISG01088723">
    <property type="protein sequence ID" value="MBA4633898.1"/>
    <property type="molecule type" value="Transcribed_RNA"/>
</dbReference>
<feature type="transmembrane region" description="Helical" evidence="6">
    <location>
        <begin position="169"/>
        <end position="197"/>
    </location>
</feature>
<proteinExistence type="inferred from homology"/>
<feature type="transmembrane region" description="Helical" evidence="6">
    <location>
        <begin position="139"/>
        <end position="163"/>
    </location>
</feature>
<evidence type="ECO:0000256" key="2">
    <source>
        <dbReference type="ARBA" id="ARBA00022448"/>
    </source>
</evidence>
<evidence type="ECO:0000313" key="7">
    <source>
        <dbReference type="EMBL" id="MBA4633898.1"/>
    </source>
</evidence>
<feature type="transmembrane region" description="Helical" evidence="6">
    <location>
        <begin position="226"/>
        <end position="243"/>
    </location>
</feature>
<reference evidence="7" key="2">
    <citation type="submission" date="2020-07" db="EMBL/GenBank/DDBJ databases">
        <authorList>
            <person name="Vera ALvarez R."/>
            <person name="Arias-Moreno D.M."/>
            <person name="Jimenez-Jacinto V."/>
            <person name="Jimenez-Bremont J.F."/>
            <person name="Swaminathan K."/>
            <person name="Moose S.P."/>
            <person name="Guerrero-Gonzalez M.L."/>
            <person name="Marino-Ramirez L."/>
            <person name="Landsman D."/>
            <person name="Rodriguez-Kessler M."/>
            <person name="Delgado-Sanchez P."/>
        </authorList>
    </citation>
    <scope>NUCLEOTIDE SEQUENCE</scope>
    <source>
        <tissue evidence="7">Cladode</tissue>
    </source>
</reference>
<evidence type="ECO:0000256" key="5">
    <source>
        <dbReference type="ARBA" id="ARBA00023136"/>
    </source>
</evidence>
<evidence type="ECO:0000256" key="4">
    <source>
        <dbReference type="ARBA" id="ARBA00022989"/>
    </source>
</evidence>
<feature type="transmembrane region" description="Helical" evidence="6">
    <location>
        <begin position="106"/>
        <end position="127"/>
    </location>
</feature>
<evidence type="ECO:0000256" key="3">
    <source>
        <dbReference type="ARBA" id="ARBA00022692"/>
    </source>
</evidence>
<accession>A0A7C8Z423</accession>
<evidence type="ECO:0000256" key="6">
    <source>
        <dbReference type="RuleBase" id="RU365065"/>
    </source>
</evidence>
<reference evidence="7" key="1">
    <citation type="journal article" date="2013" name="J. Plant Res.">
        <title>Effect of fungi and light on seed germination of three Opuntia species from semiarid lands of central Mexico.</title>
        <authorList>
            <person name="Delgado-Sanchez P."/>
            <person name="Jimenez-Bremont J.F."/>
            <person name="Guerrero-Gonzalez Mde L."/>
            <person name="Flores J."/>
        </authorList>
    </citation>
    <scope>NUCLEOTIDE SEQUENCE</scope>
    <source>
        <tissue evidence="7">Cladode</tissue>
    </source>
</reference>
<keyword evidence="5 6" id="KW-0472">Membrane</keyword>
<dbReference type="Pfam" id="PF06963">
    <property type="entry name" value="FPN1"/>
    <property type="match status" value="1"/>
</dbReference>
<dbReference type="GO" id="GO:0005381">
    <property type="term" value="F:iron ion transmembrane transporter activity"/>
    <property type="evidence" value="ECO:0007669"/>
    <property type="project" value="UniProtKB-UniRule"/>
</dbReference>
<keyword evidence="6" id="KW-0406">Ion transport</keyword>
<evidence type="ECO:0000256" key="1">
    <source>
        <dbReference type="ARBA" id="ARBA00004141"/>
    </source>
</evidence>
<comment type="caution">
    <text evidence="6">Lacks conserved residue(s) required for the propagation of feature annotation.</text>
</comment>
<name>A0A7C8Z423_OPUST</name>
<keyword evidence="3 6" id="KW-0812">Transmembrane</keyword>
<dbReference type="PANTHER" id="PTHR11660:SF57">
    <property type="entry name" value="SOLUTE CARRIER FAMILY 40 MEMBER"/>
    <property type="match status" value="1"/>
</dbReference>
<sequence length="333" mass="37971">MTKNDDPHDQGSSYVSKNIVCEVKEREALSTELTPCKLQIRREKIMDEENRAVAETERLLLYSQNQQLPTSLIRCLYLGHFLSRWSARMWEFSVALYMINIWPDSLLLTALYGVVESASIALFGPLIGQWVNSQTYVKVLQLWTLTQNLSFIIAGGTVISLLLSSGLKSLAFVSLVSVTYFSGAVAVLSTLAGTILIEREWVVVMSEDQPHGVLTKMNSVLRRIDLVCKLFAPVVSGFIFWYFDDCCIGMGRNAGIYNRHSPRHKCYYWNCCNLYLSCLRISDINSQDRTLVHLVSVVIPPVMRWFYLGPKWHRISIHVNCRCCSIPPWIMDV</sequence>
<dbReference type="GO" id="GO:0016020">
    <property type="term" value="C:membrane"/>
    <property type="evidence" value="ECO:0007669"/>
    <property type="project" value="UniProtKB-SubCell"/>
</dbReference>
<comment type="subcellular location">
    <subcellularLocation>
        <location evidence="1 6">Membrane</location>
        <topology evidence="1 6">Multi-pass membrane protein</topology>
    </subcellularLocation>
</comment>
<dbReference type="PANTHER" id="PTHR11660">
    <property type="entry name" value="SOLUTE CARRIER FAMILY 40 MEMBER"/>
    <property type="match status" value="1"/>
</dbReference>
<dbReference type="InterPro" id="IPR009716">
    <property type="entry name" value="Ferroportin-1"/>
</dbReference>
<protein>
    <recommendedName>
        <fullName evidence="6">Solute carrier family 40 member</fullName>
    </recommendedName>
</protein>
<keyword evidence="4 6" id="KW-1133">Transmembrane helix</keyword>
<organism evidence="7">
    <name type="scientific">Opuntia streptacantha</name>
    <name type="common">Prickly pear cactus</name>
    <name type="synonym">Opuntia cardona</name>
    <dbReference type="NCBI Taxonomy" id="393608"/>
    <lineage>
        <taxon>Eukaryota</taxon>
        <taxon>Viridiplantae</taxon>
        <taxon>Streptophyta</taxon>
        <taxon>Embryophyta</taxon>
        <taxon>Tracheophyta</taxon>
        <taxon>Spermatophyta</taxon>
        <taxon>Magnoliopsida</taxon>
        <taxon>eudicotyledons</taxon>
        <taxon>Gunneridae</taxon>
        <taxon>Pentapetalae</taxon>
        <taxon>Caryophyllales</taxon>
        <taxon>Cactineae</taxon>
        <taxon>Cactaceae</taxon>
        <taxon>Opuntioideae</taxon>
        <taxon>Opuntia</taxon>
    </lineage>
</organism>
<keyword evidence="2 6" id="KW-0813">Transport</keyword>
<comment type="function">
    <text evidence="6">May be involved in iron transport and iron homeostasis.</text>
</comment>
<dbReference type="AlphaFoldDB" id="A0A7C8Z423"/>
<comment type="similarity">
    <text evidence="6">Belongs to the ferroportin (FP) (TC 2.A.100) family. SLC40A subfamily.</text>
</comment>